<evidence type="ECO:0000256" key="6">
    <source>
        <dbReference type="ARBA" id="ARBA00023306"/>
    </source>
</evidence>
<feature type="compositionally biased region" description="Basic and acidic residues" evidence="8">
    <location>
        <begin position="206"/>
        <end position="215"/>
    </location>
</feature>
<dbReference type="PANTHER" id="PTHR35794:SF2">
    <property type="entry name" value="CELL DIVISION PROTEIN DIVIVA"/>
    <property type="match status" value="1"/>
</dbReference>
<evidence type="ECO:0000313" key="10">
    <source>
        <dbReference type="Proteomes" id="UP000292209"/>
    </source>
</evidence>
<dbReference type="NCBIfam" id="TIGR03544">
    <property type="entry name" value="DivI1A_domain"/>
    <property type="match status" value="1"/>
</dbReference>
<feature type="compositionally biased region" description="Basic and acidic residues" evidence="8">
    <location>
        <begin position="224"/>
        <end position="234"/>
    </location>
</feature>
<dbReference type="InterPro" id="IPR019933">
    <property type="entry name" value="DivIVA_domain"/>
</dbReference>
<dbReference type="RefSeq" id="WP_130275899.1">
    <property type="nucleotide sequence ID" value="NZ_SGXG01000001.1"/>
</dbReference>
<dbReference type="GO" id="GO:0005543">
    <property type="term" value="F:phospholipid binding"/>
    <property type="evidence" value="ECO:0007669"/>
    <property type="project" value="InterPro"/>
</dbReference>
<evidence type="ECO:0000256" key="5">
    <source>
        <dbReference type="ARBA" id="ARBA00023054"/>
    </source>
</evidence>
<protein>
    <submittedName>
        <fullName evidence="9">Cell division initiation protein</fullName>
    </submittedName>
</protein>
<keyword evidence="4 9" id="KW-0132">Cell division</keyword>
<sequence>MKFTATEIREKSFEKNFRGYDKDEVTEFLKTLAEAWDKLENEKIDLEKRLQFAEQEAKKLKDVEISLFRTLKTAEDTGASIIEEANRTAHELLTEAHQSSDNMVREAKIQAQRILEEAEKKSADTLNELKNRIKGFIRDYDALLNNRVLILKNLKRISADLEETLSKSDKDFEKSNIESFSDLLDKLNEIKSNVVPSISEEKERTIVYQESEKIESPTGTIEGQESRDDAKETPTLEETVEIPTSVERPFEEVKAEVPAETVQELESTPSISDENTKGTTQVKSETTETDQKKDKKEGSFFDQLD</sequence>
<evidence type="ECO:0000256" key="2">
    <source>
        <dbReference type="ARBA" id="ARBA00009008"/>
    </source>
</evidence>
<evidence type="ECO:0000313" key="9">
    <source>
        <dbReference type="EMBL" id="RZS97070.1"/>
    </source>
</evidence>
<keyword evidence="3" id="KW-0963">Cytoplasm</keyword>
<feature type="region of interest" description="Disordered" evidence="8">
    <location>
        <begin position="206"/>
        <end position="305"/>
    </location>
</feature>
<dbReference type="AlphaFoldDB" id="A0A4Q7PBW9"/>
<dbReference type="GO" id="GO:0005737">
    <property type="term" value="C:cytoplasm"/>
    <property type="evidence" value="ECO:0007669"/>
    <property type="project" value="UniProtKB-SubCell"/>
</dbReference>
<accession>A0A4Q7PBW9</accession>
<feature type="compositionally biased region" description="Basic and acidic residues" evidence="8">
    <location>
        <begin position="248"/>
        <end position="257"/>
    </location>
</feature>
<evidence type="ECO:0000256" key="8">
    <source>
        <dbReference type="SAM" id="MobiDB-lite"/>
    </source>
</evidence>
<dbReference type="InterPro" id="IPR007793">
    <property type="entry name" value="DivIVA_fam"/>
</dbReference>
<comment type="caution">
    <text evidence="9">The sequence shown here is derived from an EMBL/GenBank/DDBJ whole genome shotgun (WGS) entry which is preliminary data.</text>
</comment>
<dbReference type="PANTHER" id="PTHR35794">
    <property type="entry name" value="CELL DIVISION PROTEIN DIVIVA"/>
    <property type="match status" value="1"/>
</dbReference>
<evidence type="ECO:0000256" key="3">
    <source>
        <dbReference type="ARBA" id="ARBA00022490"/>
    </source>
</evidence>
<feature type="compositionally biased region" description="Basic and acidic residues" evidence="8">
    <location>
        <begin position="285"/>
        <end position="299"/>
    </location>
</feature>
<dbReference type="Proteomes" id="UP000292209">
    <property type="component" value="Unassembled WGS sequence"/>
</dbReference>
<evidence type="ECO:0000256" key="4">
    <source>
        <dbReference type="ARBA" id="ARBA00022618"/>
    </source>
</evidence>
<gene>
    <name evidence="9" type="ORF">BC751_2667</name>
</gene>
<dbReference type="Gene3D" id="6.10.250.660">
    <property type="match status" value="1"/>
</dbReference>
<feature type="compositionally biased region" description="Polar residues" evidence="8">
    <location>
        <begin position="264"/>
        <end position="282"/>
    </location>
</feature>
<dbReference type="OrthoDB" id="9815492at2"/>
<keyword evidence="5 7" id="KW-0175">Coiled coil</keyword>
<dbReference type="Pfam" id="PF05103">
    <property type="entry name" value="DivIVA"/>
    <property type="match status" value="1"/>
</dbReference>
<dbReference type="GO" id="GO:0051301">
    <property type="term" value="P:cell division"/>
    <property type="evidence" value="ECO:0007669"/>
    <property type="project" value="UniProtKB-KW"/>
</dbReference>
<dbReference type="EMBL" id="SGXG01000001">
    <property type="protein sequence ID" value="RZS97070.1"/>
    <property type="molecule type" value="Genomic_DNA"/>
</dbReference>
<feature type="coiled-coil region" evidence="7">
    <location>
        <begin position="29"/>
        <end position="171"/>
    </location>
</feature>
<comment type="subcellular location">
    <subcellularLocation>
        <location evidence="1">Cytoplasm</location>
    </subcellularLocation>
</comment>
<name>A0A4Q7PBW9_9BACT</name>
<keyword evidence="6" id="KW-0131">Cell cycle</keyword>
<comment type="similarity">
    <text evidence="2">Belongs to the DivIVA family.</text>
</comment>
<keyword evidence="10" id="KW-1185">Reference proteome</keyword>
<organism evidence="9 10">
    <name type="scientific">Cecembia calidifontis</name>
    <dbReference type="NCBI Taxonomy" id="1187080"/>
    <lineage>
        <taxon>Bacteria</taxon>
        <taxon>Pseudomonadati</taxon>
        <taxon>Bacteroidota</taxon>
        <taxon>Cytophagia</taxon>
        <taxon>Cytophagales</taxon>
        <taxon>Cyclobacteriaceae</taxon>
        <taxon>Cecembia</taxon>
    </lineage>
</organism>
<evidence type="ECO:0000256" key="1">
    <source>
        <dbReference type="ARBA" id="ARBA00004496"/>
    </source>
</evidence>
<evidence type="ECO:0000256" key="7">
    <source>
        <dbReference type="SAM" id="Coils"/>
    </source>
</evidence>
<reference evidence="9 10" key="1">
    <citation type="submission" date="2019-02" db="EMBL/GenBank/DDBJ databases">
        <title>Genomic Encyclopedia of Archaeal and Bacterial Type Strains, Phase II (KMG-II): from individual species to whole genera.</title>
        <authorList>
            <person name="Goeker M."/>
        </authorList>
    </citation>
    <scope>NUCLEOTIDE SEQUENCE [LARGE SCALE GENOMIC DNA]</scope>
    <source>
        <strain evidence="9 10">DSM 21411</strain>
    </source>
</reference>
<proteinExistence type="inferred from homology"/>